<evidence type="ECO:0000256" key="1">
    <source>
        <dbReference type="ARBA" id="ARBA00022679"/>
    </source>
</evidence>
<evidence type="ECO:0000313" key="2">
    <source>
        <dbReference type="EMBL" id="GFG59793.1"/>
    </source>
</evidence>
<dbReference type="InterPro" id="IPR044855">
    <property type="entry name" value="CoA-Trfase_III_dom3_sf"/>
</dbReference>
<reference evidence="2 3" key="1">
    <citation type="journal article" date="2019" name="Emerg. Microbes Infect.">
        <title>Comprehensive subspecies identification of 175 nontuberculous mycobacteria species based on 7547 genomic profiles.</title>
        <authorList>
            <person name="Matsumoto Y."/>
            <person name="Kinjo T."/>
            <person name="Motooka D."/>
            <person name="Nabeya D."/>
            <person name="Jung N."/>
            <person name="Uechi K."/>
            <person name="Horii T."/>
            <person name="Iida T."/>
            <person name="Fujita J."/>
            <person name="Nakamura S."/>
        </authorList>
    </citation>
    <scope>NUCLEOTIDE SEQUENCE [LARGE SCALE GENOMIC DNA]</scope>
    <source>
        <strain evidence="2 3">JCM 13392</strain>
    </source>
</reference>
<dbReference type="EMBL" id="BLKT01000003">
    <property type="protein sequence ID" value="GFG59793.1"/>
    <property type="molecule type" value="Genomic_DNA"/>
</dbReference>
<dbReference type="AlphaFoldDB" id="A0A7I9WQ95"/>
<proteinExistence type="predicted"/>
<dbReference type="Gene3D" id="3.30.1540.10">
    <property type="entry name" value="formyl-coa transferase, domain 3"/>
    <property type="match status" value="1"/>
</dbReference>
<keyword evidence="1 2" id="KW-0808">Transferase</keyword>
<dbReference type="PANTHER" id="PTHR48207">
    <property type="entry name" value="SUCCINATE--HYDROXYMETHYLGLUTARATE COA-TRANSFERASE"/>
    <property type="match status" value="1"/>
</dbReference>
<dbReference type="GO" id="GO:0008410">
    <property type="term" value="F:CoA-transferase activity"/>
    <property type="evidence" value="ECO:0007669"/>
    <property type="project" value="TreeGrafter"/>
</dbReference>
<protein>
    <submittedName>
        <fullName evidence="2">CoA transferase</fullName>
    </submittedName>
</protein>
<comment type="caution">
    <text evidence="2">The sequence shown here is derived from an EMBL/GenBank/DDBJ whole genome shotgun (WGS) entry which is preliminary data.</text>
</comment>
<gene>
    <name evidence="2" type="ORF">MMUR_39290</name>
</gene>
<keyword evidence="3" id="KW-1185">Reference proteome</keyword>
<dbReference type="InterPro" id="IPR050483">
    <property type="entry name" value="CoA-transferase_III_domain"/>
</dbReference>
<accession>A0A7I9WQ95</accession>
<dbReference type="Proteomes" id="UP000465241">
    <property type="component" value="Unassembled WGS sequence"/>
</dbReference>
<dbReference type="PANTHER" id="PTHR48207:SF3">
    <property type="entry name" value="SUCCINATE--HYDROXYMETHYLGLUTARATE COA-TRANSFERASE"/>
    <property type="match status" value="1"/>
</dbReference>
<sequence>MEDTMTITGQHRGSLAGLKVVDLSRVLAGPLCTQLLADHGAEVVKVEPPAGDDTRSWGPPFVTEDMSAYFSALNRNKSNISLDLRTRAGQEILTKLLHNADVLVENFKPGTLAKWGFTDPHLRNTFPALIHCRVTGFGIDGPMGSMPGYDAVLQAYSGLMSMNGEPDGTPMRIAVPVVDMVTGSYAFSGILLALHARQRTGTGQMIDCTLLDTAISLLHPHSASFLTDGEIPRRTGSAHPTIAPYDVFHAQDGPVFIGVGNDRQFNALLELLGLRADPRFATNADRLANLPELRGLLASRIAEFRRGPLTKELLSHGIPATSLHNVAEALNDPQVLHRDMVVELDGYRATGIPIKLTETPGSVRTPPRPLGADTSTVLSAVGYSPDDVDALIESGVAQQHGIDPVRLADAFQGGA</sequence>
<dbReference type="Pfam" id="PF02515">
    <property type="entry name" value="CoA_transf_3"/>
    <property type="match status" value="1"/>
</dbReference>
<evidence type="ECO:0000313" key="3">
    <source>
        <dbReference type="Proteomes" id="UP000465241"/>
    </source>
</evidence>
<dbReference type="Gene3D" id="3.40.50.10540">
    <property type="entry name" value="Crotonobetainyl-coa:carnitine coa-transferase, domain 1"/>
    <property type="match status" value="1"/>
</dbReference>
<dbReference type="SUPFAM" id="SSF89796">
    <property type="entry name" value="CoA-transferase family III (CaiB/BaiF)"/>
    <property type="match status" value="1"/>
</dbReference>
<dbReference type="InterPro" id="IPR003673">
    <property type="entry name" value="CoA-Trfase_fam_III"/>
</dbReference>
<dbReference type="InterPro" id="IPR023606">
    <property type="entry name" value="CoA-Trfase_III_dom_1_sf"/>
</dbReference>
<name>A0A7I9WQ95_9MYCO</name>
<organism evidence="2 3">
    <name type="scientific">Mycolicibacterium murale</name>
    <dbReference type="NCBI Taxonomy" id="182220"/>
    <lineage>
        <taxon>Bacteria</taxon>
        <taxon>Bacillati</taxon>
        <taxon>Actinomycetota</taxon>
        <taxon>Actinomycetes</taxon>
        <taxon>Mycobacteriales</taxon>
        <taxon>Mycobacteriaceae</taxon>
        <taxon>Mycolicibacterium</taxon>
    </lineage>
</organism>